<dbReference type="PANTHER" id="PTHR11610">
    <property type="entry name" value="LIPASE"/>
    <property type="match status" value="1"/>
</dbReference>
<dbReference type="GO" id="GO:0017171">
    <property type="term" value="F:serine hydrolase activity"/>
    <property type="evidence" value="ECO:0007669"/>
    <property type="project" value="TreeGrafter"/>
</dbReference>
<dbReference type="AlphaFoldDB" id="A0AAU9VCL9"/>
<dbReference type="Proteomes" id="UP001153954">
    <property type="component" value="Unassembled WGS sequence"/>
</dbReference>
<dbReference type="PANTHER" id="PTHR11610:SF173">
    <property type="entry name" value="LIPASE DOMAIN-CONTAINING PROTEIN-RELATED"/>
    <property type="match status" value="1"/>
</dbReference>
<dbReference type="Pfam" id="PF00151">
    <property type="entry name" value="Lipase"/>
    <property type="match status" value="1"/>
</dbReference>
<comment type="similarity">
    <text evidence="2 4">Belongs to the AB hydrolase superfamily. Lipase family.</text>
</comment>
<dbReference type="InterPro" id="IPR029058">
    <property type="entry name" value="AB_hydrolase_fold"/>
</dbReference>
<proteinExistence type="inferred from homology"/>
<comment type="subcellular location">
    <subcellularLocation>
        <location evidence="1">Secreted</location>
    </subcellularLocation>
</comment>
<protein>
    <recommendedName>
        <fullName evidence="6">Lipase domain-containing protein</fullName>
    </recommendedName>
</protein>
<evidence type="ECO:0000313" key="8">
    <source>
        <dbReference type="Proteomes" id="UP001153954"/>
    </source>
</evidence>
<keyword evidence="3" id="KW-0964">Secreted</keyword>
<reference evidence="7" key="1">
    <citation type="submission" date="2022-03" db="EMBL/GenBank/DDBJ databases">
        <authorList>
            <person name="Tunstrom K."/>
        </authorList>
    </citation>
    <scope>NUCLEOTIDE SEQUENCE</scope>
</reference>
<dbReference type="InterPro" id="IPR013818">
    <property type="entry name" value="Lipase"/>
</dbReference>
<dbReference type="GO" id="GO:0016042">
    <property type="term" value="P:lipid catabolic process"/>
    <property type="evidence" value="ECO:0007669"/>
    <property type="project" value="TreeGrafter"/>
</dbReference>
<evidence type="ECO:0000259" key="6">
    <source>
        <dbReference type="Pfam" id="PF00151"/>
    </source>
</evidence>
<sequence>MEIFETFFIVKLFALLGWSESGPGSCNWIFARSTTIGLRAGREVREKGKIISRITGLDPAGPFYDGTVSLRGLSASDASFVDVIHTNPGRMGIDESVGTVDFWSNCGSRVQPGCEATGIMGFSKRHSCSHDRCWKYFAAAIECPFAFKAILAKNCRARNAGAGNNQTIYMGDKINVKARGNFYLRTNSAPPYGLGKNDCTAYPTK</sequence>
<feature type="signal peptide" evidence="5">
    <location>
        <begin position="1"/>
        <end position="21"/>
    </location>
</feature>
<evidence type="ECO:0000256" key="1">
    <source>
        <dbReference type="ARBA" id="ARBA00004613"/>
    </source>
</evidence>
<dbReference type="InterPro" id="IPR000734">
    <property type="entry name" value="TAG_lipase"/>
</dbReference>
<organism evidence="7 8">
    <name type="scientific">Euphydryas editha</name>
    <name type="common">Edith's checkerspot</name>
    <dbReference type="NCBI Taxonomy" id="104508"/>
    <lineage>
        <taxon>Eukaryota</taxon>
        <taxon>Metazoa</taxon>
        <taxon>Ecdysozoa</taxon>
        <taxon>Arthropoda</taxon>
        <taxon>Hexapoda</taxon>
        <taxon>Insecta</taxon>
        <taxon>Pterygota</taxon>
        <taxon>Neoptera</taxon>
        <taxon>Endopterygota</taxon>
        <taxon>Lepidoptera</taxon>
        <taxon>Glossata</taxon>
        <taxon>Ditrysia</taxon>
        <taxon>Papilionoidea</taxon>
        <taxon>Nymphalidae</taxon>
        <taxon>Nymphalinae</taxon>
        <taxon>Euphydryas</taxon>
    </lineage>
</organism>
<comment type="caution">
    <text evidence="7">The sequence shown here is derived from an EMBL/GenBank/DDBJ whole genome shotgun (WGS) entry which is preliminary data.</text>
</comment>
<dbReference type="GO" id="GO:0005615">
    <property type="term" value="C:extracellular space"/>
    <property type="evidence" value="ECO:0007669"/>
    <property type="project" value="TreeGrafter"/>
</dbReference>
<dbReference type="Gene3D" id="3.40.50.1820">
    <property type="entry name" value="alpha/beta hydrolase"/>
    <property type="match status" value="1"/>
</dbReference>
<dbReference type="SUPFAM" id="SSF53474">
    <property type="entry name" value="alpha/beta-Hydrolases"/>
    <property type="match status" value="1"/>
</dbReference>
<feature type="domain" description="Lipase" evidence="6">
    <location>
        <begin position="40"/>
        <end position="192"/>
    </location>
</feature>
<evidence type="ECO:0000256" key="2">
    <source>
        <dbReference type="ARBA" id="ARBA00010701"/>
    </source>
</evidence>
<feature type="chain" id="PRO_5043987033" description="Lipase domain-containing protein" evidence="5">
    <location>
        <begin position="22"/>
        <end position="205"/>
    </location>
</feature>
<evidence type="ECO:0000256" key="4">
    <source>
        <dbReference type="RuleBase" id="RU004262"/>
    </source>
</evidence>
<gene>
    <name evidence="7" type="ORF">EEDITHA_LOCUS22032</name>
</gene>
<evidence type="ECO:0000256" key="5">
    <source>
        <dbReference type="SAM" id="SignalP"/>
    </source>
</evidence>
<keyword evidence="8" id="KW-1185">Reference proteome</keyword>
<dbReference type="EMBL" id="CAKOGL010000031">
    <property type="protein sequence ID" value="CAH2108063.1"/>
    <property type="molecule type" value="Genomic_DNA"/>
</dbReference>
<evidence type="ECO:0000256" key="3">
    <source>
        <dbReference type="ARBA" id="ARBA00022525"/>
    </source>
</evidence>
<dbReference type="GO" id="GO:0016298">
    <property type="term" value="F:lipase activity"/>
    <property type="evidence" value="ECO:0007669"/>
    <property type="project" value="InterPro"/>
</dbReference>
<accession>A0AAU9VCL9</accession>
<name>A0AAU9VCL9_EUPED</name>
<evidence type="ECO:0000313" key="7">
    <source>
        <dbReference type="EMBL" id="CAH2108063.1"/>
    </source>
</evidence>
<keyword evidence="5" id="KW-0732">Signal</keyword>